<sequence length="349" mass="40044">MILSGSCTAFATLSILILMFMHATHFSRPNEQQKILKICWLVPLYTCLSLVTIAFPNAFAYLMPWLDFFQSIALTSFFLLLCQYISPNDVEREMFFTPLRIAQRKTNQATPSQSGLVWYRRKWINVFQYPVVAIIVAVATDITQGAHIYCLESSKPYFAHLWLNIISVASLIFAVLGVFGFYTQLKSELRQHKPLAKFLAFKLVIALTFIERIIFWILRSTNSLKPTATLTYVDLNMGIQTMLTCIEMVPFSIFFHYAYDVKPYLISSTRPLCPSTMTNPHAQYDDSKPALSPMLRTTDADSDYVTEGLRYQDGFLGYRAWISLFNPMEIIRGMMFAFRMASELRSGNV</sequence>
<dbReference type="EMBL" id="JAPDRQ010000056">
    <property type="protein sequence ID" value="KAJ9657984.1"/>
    <property type="molecule type" value="Genomic_DNA"/>
</dbReference>
<gene>
    <name evidence="1" type="ORF">H2198_003952</name>
</gene>
<organism evidence="1 2">
    <name type="scientific">Neophaeococcomyces mojaviensis</name>
    <dbReference type="NCBI Taxonomy" id="3383035"/>
    <lineage>
        <taxon>Eukaryota</taxon>
        <taxon>Fungi</taxon>
        <taxon>Dikarya</taxon>
        <taxon>Ascomycota</taxon>
        <taxon>Pezizomycotina</taxon>
        <taxon>Eurotiomycetes</taxon>
        <taxon>Chaetothyriomycetidae</taxon>
        <taxon>Chaetothyriales</taxon>
        <taxon>Chaetothyriales incertae sedis</taxon>
        <taxon>Neophaeococcomyces</taxon>
    </lineage>
</organism>
<reference evidence="1" key="1">
    <citation type="submission" date="2022-10" db="EMBL/GenBank/DDBJ databases">
        <title>Culturing micro-colonial fungi from biological soil crusts in the Mojave desert and describing Neophaeococcomyces mojavensis, and introducing the new genera and species Taxawa tesnikishii.</title>
        <authorList>
            <person name="Kurbessoian T."/>
            <person name="Stajich J.E."/>
        </authorList>
    </citation>
    <scope>NUCLEOTIDE SEQUENCE</scope>
    <source>
        <strain evidence="1">JES_112</strain>
    </source>
</reference>
<keyword evidence="2" id="KW-1185">Reference proteome</keyword>
<evidence type="ECO:0000313" key="1">
    <source>
        <dbReference type="EMBL" id="KAJ9657984.1"/>
    </source>
</evidence>
<proteinExistence type="predicted"/>
<evidence type="ECO:0000313" key="2">
    <source>
        <dbReference type="Proteomes" id="UP001172386"/>
    </source>
</evidence>
<accession>A0ACC3A9V3</accession>
<protein>
    <submittedName>
        <fullName evidence="1">Uncharacterized protein</fullName>
    </submittedName>
</protein>
<comment type="caution">
    <text evidence="1">The sequence shown here is derived from an EMBL/GenBank/DDBJ whole genome shotgun (WGS) entry which is preliminary data.</text>
</comment>
<dbReference type="Proteomes" id="UP001172386">
    <property type="component" value="Unassembled WGS sequence"/>
</dbReference>
<name>A0ACC3A9V3_9EURO</name>